<gene>
    <name evidence="11" type="ORF">VSS37_07530</name>
</gene>
<comment type="catalytic activity">
    <reaction evidence="8">
        <text>L-tryptophan + O2 = indole-3-acetamide + CO2 + H2O</text>
        <dbReference type="Rhea" id="RHEA:16165"/>
        <dbReference type="ChEBI" id="CHEBI:15377"/>
        <dbReference type="ChEBI" id="CHEBI:15379"/>
        <dbReference type="ChEBI" id="CHEBI:16031"/>
        <dbReference type="ChEBI" id="CHEBI:16526"/>
        <dbReference type="ChEBI" id="CHEBI:57912"/>
        <dbReference type="EC" id="1.13.12.3"/>
    </reaction>
</comment>
<dbReference type="InterPro" id="IPR002937">
    <property type="entry name" value="Amino_oxidase"/>
</dbReference>
<dbReference type="Pfam" id="PF01593">
    <property type="entry name" value="Amino_oxidase"/>
    <property type="match status" value="1"/>
</dbReference>
<name>A0ABU6CXH9_9GAMM</name>
<dbReference type="Proteomes" id="UP001308005">
    <property type="component" value="Unassembled WGS sequence"/>
</dbReference>
<sequence length="457" mass="49712">MNRRDLIRLFGAMLLGYAGGGHGDNGNANLAPRSRKRIVVIGAGLAGLAAAQALKKQGHEVLVVEARDRIGGRIWSSGQWPDMPLDLGASWIHGVKGNPLTLIAETIQANRLATHYGKAVTYNTQGQALSQSEENRLDNLRTRIAQALTRAQKQDNDVSIQQAIAPLLAEFAASAEETRFIQFLLNGEIEQEYSGSAAKLSAHWYDNGKEFGGDDALFAHGFGLVTAFLAEGLDIGLGQLVHEIQWDSSSVRVMTQKSVFLADHVVVTLPLGVLQAGNVRFSPALPPEQQQAIAKLGMGVLNKCYLRFQEAFWPDDVDWLEYIPATPGAWTEWVSFMRVANMPILLGFNAADRGREIEQWPDQQIVASAMQTLKTLFGSHIPEPIGYQLTRWAADPFALGSYSYNAVGSTPQMRKALAKPLGKRLFFAGEACHADYFGTAHGAYLSGLQAAEAILAA</sequence>
<dbReference type="PANTHER" id="PTHR10742">
    <property type="entry name" value="FLAVIN MONOAMINE OXIDASE"/>
    <property type="match status" value="1"/>
</dbReference>
<dbReference type="InterPro" id="IPR050281">
    <property type="entry name" value="Flavin_monoamine_oxidase"/>
</dbReference>
<dbReference type="EMBL" id="JAYMYJ010000066">
    <property type="protein sequence ID" value="MEB4590824.1"/>
    <property type="molecule type" value="Genomic_DNA"/>
</dbReference>
<evidence type="ECO:0000256" key="6">
    <source>
        <dbReference type="ARBA" id="ARBA00023002"/>
    </source>
</evidence>
<dbReference type="RefSeq" id="WP_324694191.1">
    <property type="nucleotide sequence ID" value="NZ_JAYMYJ010000066.1"/>
</dbReference>
<evidence type="ECO:0000256" key="7">
    <source>
        <dbReference type="ARBA" id="ARBA00023070"/>
    </source>
</evidence>
<feature type="domain" description="Amine oxidase" evidence="10">
    <location>
        <begin position="45"/>
        <end position="455"/>
    </location>
</feature>
<keyword evidence="6 11" id="KW-0560">Oxidoreductase</keyword>
<evidence type="ECO:0000256" key="8">
    <source>
        <dbReference type="ARBA" id="ARBA00047321"/>
    </source>
</evidence>
<dbReference type="SUPFAM" id="SSF51905">
    <property type="entry name" value="FAD/NAD(P)-binding domain"/>
    <property type="match status" value="1"/>
</dbReference>
<dbReference type="SUPFAM" id="SSF54373">
    <property type="entry name" value="FAD-linked reductases, C-terminal domain"/>
    <property type="match status" value="1"/>
</dbReference>
<evidence type="ECO:0000256" key="1">
    <source>
        <dbReference type="ARBA" id="ARBA00001974"/>
    </source>
</evidence>
<evidence type="ECO:0000256" key="9">
    <source>
        <dbReference type="SAM" id="Coils"/>
    </source>
</evidence>
<reference evidence="11 12" key="2">
    <citation type="submission" date="2024-01" db="EMBL/GenBank/DDBJ databases">
        <authorList>
            <person name="Xie X."/>
        </authorList>
    </citation>
    <scope>NUCLEOTIDE SEQUENCE [LARGE SCALE GENOMIC DNA]</scope>
    <source>
        <strain evidence="11">SCUT-1</strain>
    </source>
</reference>
<comment type="cofactor">
    <cofactor evidence="1">
        <name>FAD</name>
        <dbReference type="ChEBI" id="CHEBI:57692"/>
    </cofactor>
</comment>
<evidence type="ECO:0000313" key="11">
    <source>
        <dbReference type="EMBL" id="MEB4590824.1"/>
    </source>
</evidence>
<proteinExistence type="inferred from homology"/>
<evidence type="ECO:0000313" key="12">
    <source>
        <dbReference type="Proteomes" id="UP001308005"/>
    </source>
</evidence>
<keyword evidence="12" id="KW-1185">Reference proteome</keyword>
<reference evidence="12" key="1">
    <citation type="submission" date="2023-07" db="EMBL/GenBank/DDBJ databases">
        <title>The carbon used by Thiothrix.</title>
        <authorList>
            <person name="Chen L."/>
        </authorList>
    </citation>
    <scope>NUCLEOTIDE SEQUENCE [LARGE SCALE GENOMIC DNA]</scope>
</reference>
<dbReference type="EC" id="1.13.12.3" evidence="4"/>
<feature type="coiled-coil region" evidence="9">
    <location>
        <begin position="130"/>
        <end position="157"/>
    </location>
</feature>
<keyword evidence="7" id="KW-0073">Auxin biosynthesis</keyword>
<evidence type="ECO:0000259" key="10">
    <source>
        <dbReference type="Pfam" id="PF01593"/>
    </source>
</evidence>
<dbReference type="GO" id="GO:0016491">
    <property type="term" value="F:oxidoreductase activity"/>
    <property type="evidence" value="ECO:0007669"/>
    <property type="project" value="UniProtKB-KW"/>
</dbReference>
<organism evidence="11 12">
    <name type="scientific">Candidatus Thiothrix phosphatis</name>
    <dbReference type="NCBI Taxonomy" id="3112415"/>
    <lineage>
        <taxon>Bacteria</taxon>
        <taxon>Pseudomonadati</taxon>
        <taxon>Pseudomonadota</taxon>
        <taxon>Gammaproteobacteria</taxon>
        <taxon>Thiotrichales</taxon>
        <taxon>Thiotrichaceae</taxon>
        <taxon>Thiothrix</taxon>
    </lineage>
</organism>
<dbReference type="InterPro" id="IPR001613">
    <property type="entry name" value="Flavin_amine_oxidase"/>
</dbReference>
<evidence type="ECO:0000256" key="4">
    <source>
        <dbReference type="ARBA" id="ARBA00012535"/>
    </source>
</evidence>
<dbReference type="PANTHER" id="PTHR10742:SF410">
    <property type="entry name" value="LYSINE-SPECIFIC HISTONE DEMETHYLASE 2"/>
    <property type="match status" value="1"/>
</dbReference>
<evidence type="ECO:0000256" key="2">
    <source>
        <dbReference type="ARBA" id="ARBA00004814"/>
    </source>
</evidence>
<accession>A0ABU6CXH9</accession>
<comment type="pathway">
    <text evidence="2">Plant hormone metabolism; auxin biosynthesis.</text>
</comment>
<comment type="similarity">
    <text evidence="3">Belongs to the tryptophan 2-monooxygenase family.</text>
</comment>
<dbReference type="Gene3D" id="3.50.50.60">
    <property type="entry name" value="FAD/NAD(P)-binding domain"/>
    <property type="match status" value="1"/>
</dbReference>
<protein>
    <recommendedName>
        <fullName evidence="5">Tryptophan 2-monooxygenase</fullName>
        <ecNumber evidence="4">1.13.12.3</ecNumber>
    </recommendedName>
</protein>
<keyword evidence="9" id="KW-0175">Coiled coil</keyword>
<dbReference type="InterPro" id="IPR036188">
    <property type="entry name" value="FAD/NAD-bd_sf"/>
</dbReference>
<comment type="caution">
    <text evidence="11">The sequence shown here is derived from an EMBL/GenBank/DDBJ whole genome shotgun (WGS) entry which is preliminary data.</text>
</comment>
<evidence type="ECO:0000256" key="5">
    <source>
        <dbReference type="ARBA" id="ARBA00017871"/>
    </source>
</evidence>
<dbReference type="Gene3D" id="3.90.660.10">
    <property type="match status" value="1"/>
</dbReference>
<dbReference type="PRINTS" id="PR00757">
    <property type="entry name" value="AMINEOXDASEF"/>
</dbReference>
<evidence type="ECO:0000256" key="3">
    <source>
        <dbReference type="ARBA" id="ARBA00005833"/>
    </source>
</evidence>